<gene>
    <name evidence="2" type="ORF">PhaeoP63_03995</name>
</gene>
<feature type="signal peptide" evidence="1">
    <location>
        <begin position="1"/>
        <end position="21"/>
    </location>
</feature>
<keyword evidence="1" id="KW-0732">Signal</keyword>
<protein>
    <recommendedName>
        <fullName evidence="4">Porin</fullName>
    </recommendedName>
</protein>
<keyword evidence="2" id="KW-0614">Plasmid</keyword>
<name>A0AAD0EDF0_9RHOB</name>
<dbReference type="GeneID" id="31848474"/>
<evidence type="ECO:0000313" key="3">
    <source>
        <dbReference type="Proteomes" id="UP000217545"/>
    </source>
</evidence>
<evidence type="ECO:0000256" key="1">
    <source>
        <dbReference type="SAM" id="SignalP"/>
    </source>
</evidence>
<dbReference type="InterPro" id="IPR036709">
    <property type="entry name" value="Autotransporte_beta_dom_sf"/>
</dbReference>
<dbReference type="Proteomes" id="UP000217545">
    <property type="component" value="Plasmid pP63_b"/>
</dbReference>
<dbReference type="SUPFAM" id="SSF103515">
    <property type="entry name" value="Autotransporter"/>
    <property type="match status" value="1"/>
</dbReference>
<geneLocation type="plasmid" evidence="3">
    <name>pp63_b</name>
</geneLocation>
<organism evidence="2 3">
    <name type="scientific">Phaeobacter gallaeciensis</name>
    <dbReference type="NCBI Taxonomy" id="60890"/>
    <lineage>
        <taxon>Bacteria</taxon>
        <taxon>Pseudomonadati</taxon>
        <taxon>Pseudomonadota</taxon>
        <taxon>Alphaproteobacteria</taxon>
        <taxon>Rhodobacterales</taxon>
        <taxon>Roseobacteraceae</taxon>
        <taxon>Phaeobacter</taxon>
    </lineage>
</organism>
<dbReference type="EMBL" id="CP010786">
    <property type="protein sequence ID" value="ATF08027.1"/>
    <property type="molecule type" value="Genomic_DNA"/>
</dbReference>
<evidence type="ECO:0008006" key="4">
    <source>
        <dbReference type="Google" id="ProtNLM"/>
    </source>
</evidence>
<dbReference type="RefSeq" id="WP_024099475.1">
    <property type="nucleotide sequence ID" value="NZ_CP010591.1"/>
</dbReference>
<evidence type="ECO:0000313" key="2">
    <source>
        <dbReference type="EMBL" id="ATF08027.1"/>
    </source>
</evidence>
<accession>A0AAD0EDF0</accession>
<reference evidence="2 3" key="1">
    <citation type="journal article" date="2017" name="Front. Microbiol.">
        <title>Phaeobacter piscinae sp. nov., a species of the Roseobacter group and potential aquaculture probiont.</title>
        <authorList>
            <person name="Sonnenschein E.C."/>
            <person name="Phippen C.B.W."/>
            <person name="Nielsen K.F."/>
            <person name="Mateiu R.V."/>
            <person name="Melchiorsen J."/>
            <person name="Gram L."/>
            <person name="Overmann J."/>
            <person name="Freese H.M."/>
        </authorList>
    </citation>
    <scope>NUCLEOTIDE SEQUENCE [LARGE SCALE GENOMIC DNA]</scope>
    <source>
        <strain evidence="2 3">P63</strain>
    </source>
</reference>
<sequence>MNIKVTSVSAALAVFASVASAQQQGSAQNGQQGSLPTGIAGIYNLGASGLLESYLSNEPFGIAQTRIGVARAVTGVAHGGGPTSGYDTSPVSGIGDFHALKVISPDSFIRFSTEYVDTSGGGSIVKVDAQTYRFDAQYVKFFDPSTMVAFGAFYENTDINNIGVAELSYGGWGLRADALKQFNQNWGVSGRIEYMFGGTDINLPISPTAAIIQKQDDDRLYIQSELVGRFDSSDLNWVPNGWVLNPIFGALYQKSWIEATADNFGNVSSGVNGPTEEYSTIWAKARISKQLAPGTWSPKATLGFEHELTNSLDEYLDEPTYGVVGLGVTYLTKSGGYFDVTYSGRLGLNGIREQNGITIAFTQTF</sequence>
<proteinExistence type="predicted"/>
<feature type="chain" id="PRO_5042240225" description="Porin" evidence="1">
    <location>
        <begin position="22"/>
        <end position="365"/>
    </location>
</feature>
<dbReference type="AlphaFoldDB" id="A0AAD0EDF0"/>